<keyword evidence="2" id="KW-0328">Glycosyltransferase</keyword>
<dbReference type="GO" id="GO:0016757">
    <property type="term" value="F:glycosyltransferase activity"/>
    <property type="evidence" value="ECO:0007669"/>
    <property type="project" value="UniProtKB-KW"/>
</dbReference>
<gene>
    <name evidence="2" type="ORF">C0099_02680</name>
</gene>
<dbReference type="EMBL" id="CP025682">
    <property type="protein sequence ID" value="AUN93947.1"/>
    <property type="molecule type" value="Genomic_DNA"/>
</dbReference>
<organism evidence="2 3">
    <name type="scientific">Pseudazoarcus pumilus</name>
    <dbReference type="NCBI Taxonomy" id="2067960"/>
    <lineage>
        <taxon>Bacteria</taxon>
        <taxon>Pseudomonadati</taxon>
        <taxon>Pseudomonadota</taxon>
        <taxon>Betaproteobacteria</taxon>
        <taxon>Rhodocyclales</taxon>
        <taxon>Zoogloeaceae</taxon>
        <taxon>Pseudazoarcus</taxon>
    </lineage>
</organism>
<sequence>MQLPDAETLLDALVAQMRPHVRPDTALVGIRTGGVWMAERIHAALALSGPVGAIDVSFYRDDFGARGLPAKPQRTDIAFDVEGSHVIIVDDVLYTGRTVRAALNELFDFGRPGCVELAVLVDRGGRELPIAARYCAHTLAEPLPASQILELGRDEAGVLSLRLIDA</sequence>
<feature type="domain" description="Phosphoribosyltransferase" evidence="1">
    <location>
        <begin position="23"/>
        <end position="131"/>
    </location>
</feature>
<dbReference type="PANTHER" id="PTHR11608:SF0">
    <property type="entry name" value="BIFUNCTIONAL PROTEIN PYRR"/>
    <property type="match status" value="1"/>
</dbReference>
<dbReference type="KEGG" id="atw:C0099_02680"/>
<accession>A0A2I6S3Z7</accession>
<keyword evidence="2" id="KW-0808">Transferase</keyword>
<dbReference type="AlphaFoldDB" id="A0A2I6S3Z7"/>
<dbReference type="Gene3D" id="3.40.50.2020">
    <property type="match status" value="1"/>
</dbReference>
<protein>
    <submittedName>
        <fullName evidence="2">Bifunctional pyr operon transcriptional regulator/uracil phosphoribosyltransferase PyrR</fullName>
    </submittedName>
</protein>
<name>A0A2I6S3Z7_9RHOO</name>
<evidence type="ECO:0000259" key="1">
    <source>
        <dbReference type="Pfam" id="PF00156"/>
    </source>
</evidence>
<dbReference type="Pfam" id="PF00156">
    <property type="entry name" value="Pribosyltran"/>
    <property type="match status" value="1"/>
</dbReference>
<dbReference type="RefSeq" id="WP_102246020.1">
    <property type="nucleotide sequence ID" value="NZ_CP025682.1"/>
</dbReference>
<evidence type="ECO:0000313" key="2">
    <source>
        <dbReference type="EMBL" id="AUN93947.1"/>
    </source>
</evidence>
<evidence type="ECO:0000313" key="3">
    <source>
        <dbReference type="Proteomes" id="UP000242205"/>
    </source>
</evidence>
<dbReference type="NCBIfam" id="NF003545">
    <property type="entry name" value="PRK05205.1-1"/>
    <property type="match status" value="1"/>
</dbReference>
<dbReference type="InterPro" id="IPR029057">
    <property type="entry name" value="PRTase-like"/>
</dbReference>
<keyword evidence="3" id="KW-1185">Reference proteome</keyword>
<dbReference type="InterPro" id="IPR000836">
    <property type="entry name" value="PRTase_dom"/>
</dbReference>
<dbReference type="Proteomes" id="UP000242205">
    <property type="component" value="Chromosome"/>
</dbReference>
<proteinExistence type="predicted"/>
<dbReference type="CDD" id="cd06223">
    <property type="entry name" value="PRTases_typeI"/>
    <property type="match status" value="1"/>
</dbReference>
<dbReference type="PANTHER" id="PTHR11608">
    <property type="entry name" value="BIFUNCTIONAL PROTEIN PYRR"/>
    <property type="match status" value="1"/>
</dbReference>
<dbReference type="InterPro" id="IPR050137">
    <property type="entry name" value="PyrR_bifunctional"/>
</dbReference>
<dbReference type="SUPFAM" id="SSF53271">
    <property type="entry name" value="PRTase-like"/>
    <property type="match status" value="1"/>
</dbReference>
<reference evidence="2 3" key="1">
    <citation type="submission" date="2018-01" db="EMBL/GenBank/DDBJ databases">
        <authorList>
            <person name="Fu G.-Y."/>
        </authorList>
    </citation>
    <scope>NUCLEOTIDE SEQUENCE [LARGE SCALE GENOMIC DNA]</scope>
    <source>
        <strain evidence="2 3">SY39</strain>
    </source>
</reference>
<dbReference type="OrthoDB" id="9802227at2"/>